<dbReference type="InterPro" id="IPR036388">
    <property type="entry name" value="WH-like_DNA-bd_sf"/>
</dbReference>
<comment type="caution">
    <text evidence="7">The sequence shown here is derived from an EMBL/GenBank/DDBJ whole genome shotgun (WGS) entry which is preliminary data.</text>
</comment>
<keyword evidence="8" id="KW-1185">Reference proteome</keyword>
<dbReference type="Proteomes" id="UP001597545">
    <property type="component" value="Unassembled WGS sequence"/>
</dbReference>
<comment type="similarity">
    <text evidence="1">Belongs to the sigma-70 factor family. ECF subfamily.</text>
</comment>
<keyword evidence="2" id="KW-0805">Transcription regulation</keyword>
<dbReference type="Gene3D" id="1.10.1740.10">
    <property type="match status" value="1"/>
</dbReference>
<dbReference type="NCBIfam" id="TIGR02937">
    <property type="entry name" value="sigma70-ECF"/>
    <property type="match status" value="1"/>
</dbReference>
<feature type="domain" description="RNA polymerase sigma factor 70 region 4 type 2" evidence="6">
    <location>
        <begin position="124"/>
        <end position="175"/>
    </location>
</feature>
<dbReference type="InterPro" id="IPR013325">
    <property type="entry name" value="RNA_pol_sigma_r2"/>
</dbReference>
<reference evidence="8" key="1">
    <citation type="journal article" date="2019" name="Int. J. Syst. Evol. Microbiol.">
        <title>The Global Catalogue of Microorganisms (GCM) 10K type strain sequencing project: providing services to taxonomists for standard genome sequencing and annotation.</title>
        <authorList>
            <consortium name="The Broad Institute Genomics Platform"/>
            <consortium name="The Broad Institute Genome Sequencing Center for Infectious Disease"/>
            <person name="Wu L."/>
            <person name="Ma J."/>
        </authorList>
    </citation>
    <scope>NUCLEOTIDE SEQUENCE [LARGE SCALE GENOMIC DNA]</scope>
    <source>
        <strain evidence="8">KCTC 42662</strain>
    </source>
</reference>
<proteinExistence type="inferred from homology"/>
<keyword evidence="4" id="KW-0804">Transcription</keyword>
<dbReference type="InterPro" id="IPR007627">
    <property type="entry name" value="RNA_pol_sigma70_r2"/>
</dbReference>
<evidence type="ECO:0000256" key="1">
    <source>
        <dbReference type="ARBA" id="ARBA00010641"/>
    </source>
</evidence>
<dbReference type="Pfam" id="PF04542">
    <property type="entry name" value="Sigma70_r2"/>
    <property type="match status" value="1"/>
</dbReference>
<evidence type="ECO:0000259" key="5">
    <source>
        <dbReference type="Pfam" id="PF04542"/>
    </source>
</evidence>
<dbReference type="Pfam" id="PF08281">
    <property type="entry name" value="Sigma70_r4_2"/>
    <property type="match status" value="1"/>
</dbReference>
<evidence type="ECO:0000256" key="3">
    <source>
        <dbReference type="ARBA" id="ARBA00023082"/>
    </source>
</evidence>
<name>A0ABW5KDN6_9SPHI</name>
<gene>
    <name evidence="7" type="ORF">ACFSR5_01890</name>
</gene>
<keyword evidence="3" id="KW-0731">Sigma factor</keyword>
<dbReference type="InterPro" id="IPR014284">
    <property type="entry name" value="RNA_pol_sigma-70_dom"/>
</dbReference>
<feature type="domain" description="RNA polymerase sigma-70 region 2" evidence="5">
    <location>
        <begin position="24"/>
        <end position="90"/>
    </location>
</feature>
<evidence type="ECO:0000256" key="2">
    <source>
        <dbReference type="ARBA" id="ARBA00023015"/>
    </source>
</evidence>
<dbReference type="RefSeq" id="WP_380900129.1">
    <property type="nucleotide sequence ID" value="NZ_JBHUEG010000002.1"/>
</dbReference>
<dbReference type="SUPFAM" id="SSF88659">
    <property type="entry name" value="Sigma3 and sigma4 domains of RNA polymerase sigma factors"/>
    <property type="match status" value="1"/>
</dbReference>
<dbReference type="SUPFAM" id="SSF88946">
    <property type="entry name" value="Sigma2 domain of RNA polymerase sigma factors"/>
    <property type="match status" value="1"/>
</dbReference>
<dbReference type="InterPro" id="IPR039425">
    <property type="entry name" value="RNA_pol_sigma-70-like"/>
</dbReference>
<evidence type="ECO:0000313" key="7">
    <source>
        <dbReference type="EMBL" id="MFD2546390.1"/>
    </source>
</evidence>
<dbReference type="InterPro" id="IPR013249">
    <property type="entry name" value="RNA_pol_sigma70_r4_t2"/>
</dbReference>
<sequence>MNDLSDRELLVEIQQDNRLAFRELVDRYADLLFNFVNSRIQNTADAEDILQDIFASFWSRRNRITVDDTLYPYLFKAARYETIDWIAKHNKHLSSLASLLETGAWSNALNSCEEEFLAKELAQLIEKEVDAMPTTMKSVFRMSRNSTMSIKDIAVELALSEQTVKNNITLALNKLKVRFK</sequence>
<accession>A0ABW5KDN6</accession>
<dbReference type="Gene3D" id="1.10.10.10">
    <property type="entry name" value="Winged helix-like DNA-binding domain superfamily/Winged helix DNA-binding domain"/>
    <property type="match status" value="1"/>
</dbReference>
<dbReference type="EMBL" id="JBHULR010000001">
    <property type="protein sequence ID" value="MFD2546390.1"/>
    <property type="molecule type" value="Genomic_DNA"/>
</dbReference>
<dbReference type="InterPro" id="IPR013324">
    <property type="entry name" value="RNA_pol_sigma_r3/r4-like"/>
</dbReference>
<dbReference type="PANTHER" id="PTHR43133">
    <property type="entry name" value="RNA POLYMERASE ECF-TYPE SIGMA FACTO"/>
    <property type="match status" value="1"/>
</dbReference>
<evidence type="ECO:0000259" key="6">
    <source>
        <dbReference type="Pfam" id="PF08281"/>
    </source>
</evidence>
<dbReference type="PANTHER" id="PTHR43133:SF46">
    <property type="entry name" value="RNA POLYMERASE SIGMA-70 FACTOR ECF SUBFAMILY"/>
    <property type="match status" value="1"/>
</dbReference>
<evidence type="ECO:0000256" key="4">
    <source>
        <dbReference type="ARBA" id="ARBA00023163"/>
    </source>
</evidence>
<protein>
    <submittedName>
        <fullName evidence="7">RNA polymerase sigma factor</fullName>
    </submittedName>
</protein>
<evidence type="ECO:0000313" key="8">
    <source>
        <dbReference type="Proteomes" id="UP001597545"/>
    </source>
</evidence>
<organism evidence="7 8">
    <name type="scientific">Sphingobacterium suaedae</name>
    <dbReference type="NCBI Taxonomy" id="1686402"/>
    <lineage>
        <taxon>Bacteria</taxon>
        <taxon>Pseudomonadati</taxon>
        <taxon>Bacteroidota</taxon>
        <taxon>Sphingobacteriia</taxon>
        <taxon>Sphingobacteriales</taxon>
        <taxon>Sphingobacteriaceae</taxon>
        <taxon>Sphingobacterium</taxon>
    </lineage>
</organism>